<dbReference type="AlphaFoldDB" id="A0A371E0L1"/>
<protein>
    <submittedName>
        <fullName evidence="2">Uncharacterized protein</fullName>
    </submittedName>
</protein>
<evidence type="ECO:0000256" key="1">
    <source>
        <dbReference type="SAM" id="MobiDB-lite"/>
    </source>
</evidence>
<dbReference type="EMBL" id="QJKJ01017665">
    <property type="protein sequence ID" value="RDX58271.1"/>
    <property type="molecule type" value="Genomic_DNA"/>
</dbReference>
<sequence>MSIDYFTKWVEVEPVTTISVERVKRTPLVKWPGQGCQQNHPEGIAKTIGRGQTRLVQGTQRKNTHKRPAKQG</sequence>
<keyword evidence="3" id="KW-1185">Reference proteome</keyword>
<reference evidence="2" key="1">
    <citation type="submission" date="2018-05" db="EMBL/GenBank/DDBJ databases">
        <title>Draft genome of Mucuna pruriens seed.</title>
        <authorList>
            <person name="Nnadi N.E."/>
            <person name="Vos R."/>
            <person name="Hasami M.H."/>
            <person name="Devisetty U.K."/>
            <person name="Aguiy J.C."/>
        </authorList>
    </citation>
    <scope>NUCLEOTIDE SEQUENCE [LARGE SCALE GENOMIC DNA]</scope>
    <source>
        <strain evidence="2">JCA_2017</strain>
    </source>
</reference>
<gene>
    <name evidence="2" type="ORF">CR513_62424</name>
</gene>
<name>A0A371E0L1_MUCPR</name>
<organism evidence="2 3">
    <name type="scientific">Mucuna pruriens</name>
    <name type="common">Velvet bean</name>
    <name type="synonym">Dolichos pruriens</name>
    <dbReference type="NCBI Taxonomy" id="157652"/>
    <lineage>
        <taxon>Eukaryota</taxon>
        <taxon>Viridiplantae</taxon>
        <taxon>Streptophyta</taxon>
        <taxon>Embryophyta</taxon>
        <taxon>Tracheophyta</taxon>
        <taxon>Spermatophyta</taxon>
        <taxon>Magnoliopsida</taxon>
        <taxon>eudicotyledons</taxon>
        <taxon>Gunneridae</taxon>
        <taxon>Pentapetalae</taxon>
        <taxon>rosids</taxon>
        <taxon>fabids</taxon>
        <taxon>Fabales</taxon>
        <taxon>Fabaceae</taxon>
        <taxon>Papilionoideae</taxon>
        <taxon>50 kb inversion clade</taxon>
        <taxon>NPAAA clade</taxon>
        <taxon>indigoferoid/millettioid clade</taxon>
        <taxon>Phaseoleae</taxon>
        <taxon>Mucuna</taxon>
    </lineage>
</organism>
<accession>A0A371E0L1</accession>
<evidence type="ECO:0000313" key="3">
    <source>
        <dbReference type="Proteomes" id="UP000257109"/>
    </source>
</evidence>
<comment type="caution">
    <text evidence="2">The sequence shown here is derived from an EMBL/GenBank/DDBJ whole genome shotgun (WGS) entry which is preliminary data.</text>
</comment>
<feature type="non-terminal residue" evidence="2">
    <location>
        <position position="1"/>
    </location>
</feature>
<proteinExistence type="predicted"/>
<evidence type="ECO:0000313" key="2">
    <source>
        <dbReference type="EMBL" id="RDX58271.1"/>
    </source>
</evidence>
<feature type="region of interest" description="Disordered" evidence="1">
    <location>
        <begin position="48"/>
        <end position="72"/>
    </location>
</feature>
<feature type="compositionally biased region" description="Basic residues" evidence="1">
    <location>
        <begin position="62"/>
        <end position="72"/>
    </location>
</feature>
<dbReference type="Proteomes" id="UP000257109">
    <property type="component" value="Unassembled WGS sequence"/>
</dbReference>